<feature type="domain" description="SET" evidence="1">
    <location>
        <begin position="332"/>
        <end position="502"/>
    </location>
</feature>
<dbReference type="AlphaFoldDB" id="A0A9P4JZW9"/>
<dbReference type="InterPro" id="IPR001214">
    <property type="entry name" value="SET_dom"/>
</dbReference>
<proteinExistence type="predicted"/>
<dbReference type="PANTHER" id="PTHR47643">
    <property type="entry name" value="TPR DOMAIN PROTEIN (AFU_ORTHOLOGUE AFUA_5G12710)"/>
    <property type="match status" value="1"/>
</dbReference>
<dbReference type="InterPro" id="IPR011990">
    <property type="entry name" value="TPR-like_helical_dom_sf"/>
</dbReference>
<dbReference type="InterPro" id="IPR046341">
    <property type="entry name" value="SET_dom_sf"/>
</dbReference>
<dbReference type="Proteomes" id="UP000800093">
    <property type="component" value="Unassembled WGS sequence"/>
</dbReference>
<dbReference type="PANTHER" id="PTHR47643:SF2">
    <property type="entry name" value="TPR DOMAIN PROTEIN (AFU_ORTHOLOGUE AFUA_5G12710)"/>
    <property type="match status" value="1"/>
</dbReference>
<name>A0A9P4JZW9_9PLEO</name>
<evidence type="ECO:0000259" key="1">
    <source>
        <dbReference type="PROSITE" id="PS50280"/>
    </source>
</evidence>
<dbReference type="OrthoDB" id="438641at2759"/>
<dbReference type="PROSITE" id="PS50280">
    <property type="entry name" value="SET"/>
    <property type="match status" value="1"/>
</dbReference>
<protein>
    <recommendedName>
        <fullName evidence="1">SET domain-containing protein</fullName>
    </recommendedName>
</protein>
<organism evidence="2 3">
    <name type="scientific">Lojkania enalia</name>
    <dbReference type="NCBI Taxonomy" id="147567"/>
    <lineage>
        <taxon>Eukaryota</taxon>
        <taxon>Fungi</taxon>
        <taxon>Dikarya</taxon>
        <taxon>Ascomycota</taxon>
        <taxon>Pezizomycotina</taxon>
        <taxon>Dothideomycetes</taxon>
        <taxon>Pleosporomycetidae</taxon>
        <taxon>Pleosporales</taxon>
        <taxon>Pleosporales incertae sedis</taxon>
        <taxon>Lojkania</taxon>
    </lineage>
</organism>
<sequence length="630" mass="71226">MALQKNRNIILLTEEDARIRNKVKDRIQKCSELAGRSREPRDPKSAIGQAASASLMADMATSSDPNSIQAKRWRDNLLVIIVGQPYFPCIVPLLSLEPMNLYDLRMETHHRGRRLTVRGASPVVALTATSWTTIRDELGDGIERLEEPYFTLTEQGEATLRIDHPSDLILVKDPVITRDITSANNEGSGYLKDTEAAVKKVTEYKDKGNIALKHNELLLAHTKYMEGLVFMREVKVSEEFPRRSRFIADAIAALIAKEDKRSKELDGQALFRASCAAYNLGEYQESKAFAREQLKLTPLDKDARANLRRIENRLHEQGHGTYDINAIRPSSPQLYSRVDAATFVRNTNVGDGPGRGRGLFATCNIKPGQIVMCEKAFCVVWGQESEALTAITYDLRDDRIRLSPIGLTKSIDQMLLRNPPLIERVMNLYGDYQGNIESMLGTEHGPVVDVFRVHDIVSRDTFGLNNQHNEGSAANKEYVGDFMVVRATRPISAGEEIYISYDQSRDYNVRSMALMTTWGFDCHCPLCAAEKLDDVAMRKKRRDLASEADAFEEKKHWVNAKQLSVAKAQRLARAIDAMYDSQRYNGLPCTATEGIREWLAKARSRREHYSYATLFYQYATMLEIMLCVIK</sequence>
<evidence type="ECO:0000313" key="3">
    <source>
        <dbReference type="Proteomes" id="UP000800093"/>
    </source>
</evidence>
<dbReference type="Gene3D" id="2.170.270.10">
    <property type="entry name" value="SET domain"/>
    <property type="match status" value="1"/>
</dbReference>
<dbReference type="SUPFAM" id="SSF48452">
    <property type="entry name" value="TPR-like"/>
    <property type="match status" value="1"/>
</dbReference>
<dbReference type="InterPro" id="IPR053209">
    <property type="entry name" value="Gramillin-biosynth_MTr"/>
</dbReference>
<reference evidence="3" key="1">
    <citation type="journal article" date="2020" name="Stud. Mycol.">
        <title>101 Dothideomycetes genomes: A test case for predicting lifestyles and emergence of pathogens.</title>
        <authorList>
            <person name="Haridas S."/>
            <person name="Albert R."/>
            <person name="Binder M."/>
            <person name="Bloem J."/>
            <person name="LaButti K."/>
            <person name="Salamov A."/>
            <person name="Andreopoulos B."/>
            <person name="Baker S."/>
            <person name="Barry K."/>
            <person name="Bills G."/>
            <person name="Bluhm B."/>
            <person name="Cannon C."/>
            <person name="Castanera R."/>
            <person name="Culley D."/>
            <person name="Daum C."/>
            <person name="Ezra D."/>
            <person name="Gonzalez J."/>
            <person name="Henrissat B."/>
            <person name="Kuo A."/>
            <person name="Liang C."/>
            <person name="Lipzen A."/>
            <person name="Lutzoni F."/>
            <person name="Magnuson J."/>
            <person name="Mondo S."/>
            <person name="Nolan M."/>
            <person name="Ohm R."/>
            <person name="Pangilinan J."/>
            <person name="Park H.-J."/>
            <person name="Ramirez L."/>
            <person name="Alfaro M."/>
            <person name="Sun H."/>
            <person name="Tritt A."/>
            <person name="Yoshinaga Y."/>
            <person name="Zwiers L.-H."/>
            <person name="Turgeon B."/>
            <person name="Goodwin S."/>
            <person name="Spatafora J."/>
            <person name="Crous P."/>
            <person name="Grigoriev I."/>
        </authorList>
    </citation>
    <scope>NUCLEOTIDE SEQUENCE [LARGE SCALE GENOMIC DNA]</scope>
    <source>
        <strain evidence="3">CBS 304.66</strain>
    </source>
</reference>
<keyword evidence="3" id="KW-1185">Reference proteome</keyword>
<dbReference type="Pfam" id="PF00856">
    <property type="entry name" value="SET"/>
    <property type="match status" value="1"/>
</dbReference>
<evidence type="ECO:0000313" key="2">
    <source>
        <dbReference type="EMBL" id="KAF2260319.1"/>
    </source>
</evidence>
<accession>A0A9P4JZW9</accession>
<gene>
    <name evidence="2" type="ORF">CC78DRAFT_584993</name>
</gene>
<dbReference type="EMBL" id="ML986684">
    <property type="protein sequence ID" value="KAF2260319.1"/>
    <property type="molecule type" value="Genomic_DNA"/>
</dbReference>
<comment type="caution">
    <text evidence="2">The sequence shown here is derived from an EMBL/GenBank/DDBJ whole genome shotgun (WGS) entry which is preliminary data.</text>
</comment>
<dbReference type="SUPFAM" id="SSF82199">
    <property type="entry name" value="SET domain"/>
    <property type="match status" value="1"/>
</dbReference>